<accession>A0A2I2L2E9</accession>
<sequence length="256" mass="28571">MRRGLTSGEFHDTPPRLESPIAIRCPPTLKEDSMRAATPTSELGCPSDRPLVARAATTLSKATTETAASSTSSTAARTVSDTKTRKQNSTALPYPRYPRLRHRRTPPERALHPPQDPAPGATQRVREQALRCPSPRLHNELGLTHYNISIHHTCPQADRERAARHTQQPGPHRQLSIMALTCTVTLPPNLRKIADFTPTQTTPDLRLKVGVADHPWRDRNSRRPGRRARAPVAVADHPWRDRNLCDPAFLATLPRR</sequence>
<evidence type="ECO:0000313" key="2">
    <source>
        <dbReference type="EMBL" id="SNQ52092.1"/>
    </source>
</evidence>
<dbReference type="AlphaFoldDB" id="A0A2I2L2E9"/>
<reference evidence="2 3" key="1">
    <citation type="submission" date="2017-06" db="EMBL/GenBank/DDBJ databases">
        <authorList>
            <person name="Kim H.J."/>
            <person name="Triplett B.A."/>
        </authorList>
    </citation>
    <scope>NUCLEOTIDE SEQUENCE [LARGE SCALE GENOMIC DNA]</scope>
    <source>
        <strain evidence="2">FRACA_ARgP5</strain>
    </source>
</reference>
<keyword evidence="3" id="KW-1185">Reference proteome</keyword>
<gene>
    <name evidence="2" type="ORF">FRACA_910004</name>
</gene>
<organism evidence="2 3">
    <name type="scientific">Frankia canadensis</name>
    <dbReference type="NCBI Taxonomy" id="1836972"/>
    <lineage>
        <taxon>Bacteria</taxon>
        <taxon>Bacillati</taxon>
        <taxon>Actinomycetota</taxon>
        <taxon>Actinomycetes</taxon>
        <taxon>Frankiales</taxon>
        <taxon>Frankiaceae</taxon>
        <taxon>Frankia</taxon>
    </lineage>
</organism>
<feature type="compositionally biased region" description="Low complexity" evidence="1">
    <location>
        <begin position="55"/>
        <end position="81"/>
    </location>
</feature>
<evidence type="ECO:0000313" key="3">
    <source>
        <dbReference type="Proteomes" id="UP000234331"/>
    </source>
</evidence>
<dbReference type="Proteomes" id="UP000234331">
    <property type="component" value="Unassembled WGS sequence"/>
</dbReference>
<protein>
    <submittedName>
        <fullName evidence="2">Uncharacterized protein</fullName>
    </submittedName>
</protein>
<name>A0A2I2L2E9_9ACTN</name>
<evidence type="ECO:0000256" key="1">
    <source>
        <dbReference type="SAM" id="MobiDB-lite"/>
    </source>
</evidence>
<feature type="region of interest" description="Disordered" evidence="1">
    <location>
        <begin position="1"/>
        <end position="122"/>
    </location>
</feature>
<dbReference type="EMBL" id="FZMO01000560">
    <property type="protein sequence ID" value="SNQ52092.1"/>
    <property type="molecule type" value="Genomic_DNA"/>
</dbReference>
<proteinExistence type="predicted"/>